<dbReference type="EMBL" id="JAPQFJ010000010">
    <property type="protein sequence ID" value="MCY6959023.1"/>
    <property type="molecule type" value="Genomic_DNA"/>
</dbReference>
<feature type="transmembrane region" description="Helical" evidence="1">
    <location>
        <begin position="86"/>
        <end position="105"/>
    </location>
</feature>
<proteinExistence type="predicted"/>
<organism evidence="2 3">
    <name type="scientific">Clostridium brassicae</name>
    <dbReference type="NCBI Taxonomy" id="2999072"/>
    <lineage>
        <taxon>Bacteria</taxon>
        <taxon>Bacillati</taxon>
        <taxon>Bacillota</taxon>
        <taxon>Clostridia</taxon>
        <taxon>Eubacteriales</taxon>
        <taxon>Clostridiaceae</taxon>
        <taxon>Clostridium</taxon>
    </lineage>
</organism>
<keyword evidence="1" id="KW-1133">Transmembrane helix</keyword>
<feature type="transmembrane region" description="Helical" evidence="1">
    <location>
        <begin position="34"/>
        <end position="54"/>
    </location>
</feature>
<feature type="transmembrane region" description="Helical" evidence="1">
    <location>
        <begin position="7"/>
        <end position="28"/>
    </location>
</feature>
<evidence type="ECO:0008006" key="4">
    <source>
        <dbReference type="Google" id="ProtNLM"/>
    </source>
</evidence>
<evidence type="ECO:0000313" key="2">
    <source>
        <dbReference type="EMBL" id="MCY6959023.1"/>
    </source>
</evidence>
<name>A0ABT4D9N4_9CLOT</name>
<keyword evidence="1" id="KW-0812">Transmembrane</keyword>
<accession>A0ABT4D9N4</accession>
<reference evidence="2" key="1">
    <citation type="submission" date="2022-12" db="EMBL/GenBank/DDBJ databases">
        <title>Clostridium sp. nov., isolated from industrial wastewater.</title>
        <authorList>
            <person name="Jiayan W."/>
        </authorList>
    </citation>
    <scope>NUCLEOTIDE SEQUENCE</scope>
    <source>
        <strain evidence="2">ZC22-4</strain>
    </source>
</reference>
<feature type="transmembrane region" description="Helical" evidence="1">
    <location>
        <begin position="111"/>
        <end position="131"/>
    </location>
</feature>
<gene>
    <name evidence="2" type="ORF">OW729_10445</name>
</gene>
<keyword evidence="1" id="KW-0472">Membrane</keyword>
<evidence type="ECO:0000256" key="1">
    <source>
        <dbReference type="SAM" id="Phobius"/>
    </source>
</evidence>
<evidence type="ECO:0000313" key="3">
    <source>
        <dbReference type="Proteomes" id="UP001144612"/>
    </source>
</evidence>
<dbReference type="Proteomes" id="UP001144612">
    <property type="component" value="Unassembled WGS sequence"/>
</dbReference>
<sequence>MKTLKRNLISYVVFLIFAIGCFVYGKYVSSLNEYIYGILFGFGITGFLGLLLCLKLMRNPEKCEQMDLCENEERSVFIREKTSSKVYSIFIFIESIAIIILGLLGYKFTSIIISSLLLGKLIMWFILGTYYGKKY</sequence>
<dbReference type="RefSeq" id="WP_268061446.1">
    <property type="nucleotide sequence ID" value="NZ_JAPQFJ010000010.1"/>
</dbReference>
<dbReference type="PROSITE" id="PS51257">
    <property type="entry name" value="PROKAR_LIPOPROTEIN"/>
    <property type="match status" value="1"/>
</dbReference>
<keyword evidence="3" id="KW-1185">Reference proteome</keyword>
<comment type="caution">
    <text evidence="2">The sequence shown here is derived from an EMBL/GenBank/DDBJ whole genome shotgun (WGS) entry which is preliminary data.</text>
</comment>
<protein>
    <recommendedName>
        <fullName evidence="4">DUF2178 domain-containing protein</fullName>
    </recommendedName>
</protein>